<dbReference type="PANTHER" id="PTHR43531:SF11">
    <property type="entry name" value="METHYL-ACCEPTING CHEMOTAXIS PROTEIN 3"/>
    <property type="match status" value="1"/>
</dbReference>
<dbReference type="PROSITE" id="PS50885">
    <property type="entry name" value="HAMP"/>
    <property type="match status" value="1"/>
</dbReference>
<keyword evidence="5 10" id="KW-1133">Transmembrane helix</keyword>
<reference evidence="13" key="1">
    <citation type="submission" date="2019-04" db="EMBL/GenBank/DDBJ databases">
        <title>Evolution of Biomass-Degrading Anaerobic Consortia Revealed by Metagenomics.</title>
        <authorList>
            <person name="Peng X."/>
        </authorList>
    </citation>
    <scope>NUCLEOTIDE SEQUENCE</scope>
    <source>
        <strain evidence="13">SIG551</strain>
    </source>
</reference>
<keyword evidence="3" id="KW-0145">Chemotaxis</keyword>
<dbReference type="Gene3D" id="1.10.287.950">
    <property type="entry name" value="Methyl-accepting chemotaxis protein"/>
    <property type="match status" value="1"/>
</dbReference>
<feature type="domain" description="HAMP" evidence="12">
    <location>
        <begin position="324"/>
        <end position="376"/>
    </location>
</feature>
<dbReference type="RefSeq" id="WP_326839907.1">
    <property type="nucleotide sequence ID" value="NZ_SVNY01000001.1"/>
</dbReference>
<dbReference type="GO" id="GO:0006935">
    <property type="term" value="P:chemotaxis"/>
    <property type="evidence" value="ECO:0007669"/>
    <property type="project" value="UniProtKB-KW"/>
</dbReference>
<dbReference type="GO" id="GO:0007165">
    <property type="term" value="P:signal transduction"/>
    <property type="evidence" value="ECO:0007669"/>
    <property type="project" value="UniProtKB-KW"/>
</dbReference>
<keyword evidence="6 10" id="KW-0472">Membrane</keyword>
<evidence type="ECO:0000256" key="9">
    <source>
        <dbReference type="SAM" id="MobiDB-lite"/>
    </source>
</evidence>
<evidence type="ECO:0000259" key="11">
    <source>
        <dbReference type="PROSITE" id="PS50111"/>
    </source>
</evidence>
<dbReference type="PROSITE" id="PS50111">
    <property type="entry name" value="CHEMOTAXIS_TRANSDUC_2"/>
    <property type="match status" value="1"/>
</dbReference>
<evidence type="ECO:0000256" key="8">
    <source>
        <dbReference type="PROSITE-ProRule" id="PRU00284"/>
    </source>
</evidence>
<evidence type="ECO:0000256" key="5">
    <source>
        <dbReference type="ARBA" id="ARBA00022989"/>
    </source>
</evidence>
<dbReference type="Pfam" id="PF00672">
    <property type="entry name" value="HAMP"/>
    <property type="match status" value="1"/>
</dbReference>
<name>A0A928KPN6_9FIRM</name>
<keyword evidence="4 10" id="KW-0812">Transmembrane</keyword>
<dbReference type="Proteomes" id="UP000754750">
    <property type="component" value="Unassembled WGS sequence"/>
</dbReference>
<dbReference type="SUPFAM" id="SSF58104">
    <property type="entry name" value="Methyl-accepting chemotaxis protein (MCP) signaling domain"/>
    <property type="match status" value="1"/>
</dbReference>
<evidence type="ECO:0000256" key="6">
    <source>
        <dbReference type="ARBA" id="ARBA00023136"/>
    </source>
</evidence>
<proteinExistence type="inferred from homology"/>
<dbReference type="InterPro" id="IPR004089">
    <property type="entry name" value="MCPsignal_dom"/>
</dbReference>
<keyword evidence="8" id="KW-0807">Transducer</keyword>
<dbReference type="Pfam" id="PF00015">
    <property type="entry name" value="MCPsignal"/>
    <property type="match status" value="1"/>
</dbReference>
<evidence type="ECO:0000256" key="3">
    <source>
        <dbReference type="ARBA" id="ARBA00022500"/>
    </source>
</evidence>
<dbReference type="SUPFAM" id="SSF103190">
    <property type="entry name" value="Sensory domain-like"/>
    <property type="match status" value="1"/>
</dbReference>
<feature type="domain" description="Methyl-accepting transducer" evidence="11">
    <location>
        <begin position="429"/>
        <end position="658"/>
    </location>
</feature>
<dbReference type="SMART" id="SM00283">
    <property type="entry name" value="MA"/>
    <property type="match status" value="1"/>
</dbReference>
<dbReference type="CDD" id="cd06225">
    <property type="entry name" value="HAMP"/>
    <property type="match status" value="1"/>
</dbReference>
<feature type="region of interest" description="Disordered" evidence="9">
    <location>
        <begin position="670"/>
        <end position="691"/>
    </location>
</feature>
<evidence type="ECO:0000313" key="14">
    <source>
        <dbReference type="Proteomes" id="UP000754750"/>
    </source>
</evidence>
<dbReference type="Pfam" id="PF02743">
    <property type="entry name" value="dCache_1"/>
    <property type="match status" value="1"/>
</dbReference>
<organism evidence="13 14">
    <name type="scientific">Faecalispora sporosphaeroides</name>
    <dbReference type="NCBI Taxonomy" id="1549"/>
    <lineage>
        <taxon>Bacteria</taxon>
        <taxon>Bacillati</taxon>
        <taxon>Bacillota</taxon>
        <taxon>Clostridia</taxon>
        <taxon>Eubacteriales</taxon>
        <taxon>Oscillospiraceae</taxon>
        <taxon>Faecalispora</taxon>
    </lineage>
</organism>
<dbReference type="GO" id="GO:0004888">
    <property type="term" value="F:transmembrane signaling receptor activity"/>
    <property type="evidence" value="ECO:0007669"/>
    <property type="project" value="TreeGrafter"/>
</dbReference>
<evidence type="ECO:0000256" key="4">
    <source>
        <dbReference type="ARBA" id="ARBA00022692"/>
    </source>
</evidence>
<feature type="transmembrane region" description="Helical" evidence="10">
    <location>
        <begin position="20"/>
        <end position="40"/>
    </location>
</feature>
<evidence type="ECO:0000256" key="1">
    <source>
        <dbReference type="ARBA" id="ARBA00004651"/>
    </source>
</evidence>
<dbReference type="InterPro" id="IPR033479">
    <property type="entry name" value="dCache_1"/>
</dbReference>
<dbReference type="CDD" id="cd12912">
    <property type="entry name" value="PDC2_MCP_like"/>
    <property type="match status" value="1"/>
</dbReference>
<dbReference type="PANTHER" id="PTHR43531">
    <property type="entry name" value="PROTEIN ICFG"/>
    <property type="match status" value="1"/>
</dbReference>
<dbReference type="InterPro" id="IPR051310">
    <property type="entry name" value="MCP_chemotaxis"/>
</dbReference>
<dbReference type="Gene3D" id="1.10.8.500">
    <property type="entry name" value="HAMP domain in histidine kinase"/>
    <property type="match status" value="1"/>
</dbReference>
<gene>
    <name evidence="13" type="ORF">E7512_02575</name>
</gene>
<dbReference type="SMART" id="SM00304">
    <property type="entry name" value="HAMP"/>
    <property type="match status" value="2"/>
</dbReference>
<sequence>MRRNEKKERKKSLRGKIILFVGIPVILSYLIVGSVILMIVRNNVSQLTNQQLTSDSKAASRQIENFFQQYMALPGQFSKNVEIQKMMSATGQGQAMEQYAGFSSLYDTMKSMVGKDENILSLWVADVDAKQYVDSKGESAKDFPTSERPWFVQMKERGGMTMTDPYEDFTTKKQVVTMVIPVFRANTSEIIGAVGLDLVLDNLNKSLAAYKLGNTGFYILLSSGGQVIYHPAQENVNKSLTDVDLSDNFKQAATAHTEGLIEYTSGTTQSHGYLSPVGDTGWMVATGLPNAEFYANYHRIVWIWGIVMLVSMVLVLLMILLISSRLAAPIRQLQIAAGEVAEGNLDVMVSVKSQDETGRLAREFERMVAQLRDYRGYIQEITDTLDTMAGGDMRIHLKHEYVGEFAPVKQALLGISDSLSNTLSTIDEISAQVNSGAEQVSSAAQALAAGATQQAASVEELSSMIARIDESARENARNAENTVALYEQSNQKIQSISGGVGVLEGHMREISKSSATIMGITRTIEDIALQTNILALNAAIEAARAGAAGKGFAVVADEVRNLAAKSAEAVKQTAELLAKSNQAVELGASAVDEVAASIQTVIELGNQTNAAVIGMGKSAQEQAEAVNQISEGLSQISAVVQTNAATAEESSASSAELSSQAETLHMEIRKFQLHEQEKASAESSGKWEIER</sequence>
<comment type="subcellular location">
    <subcellularLocation>
        <location evidence="1">Cell membrane</location>
        <topology evidence="1">Multi-pass membrane protein</topology>
    </subcellularLocation>
</comment>
<evidence type="ECO:0000256" key="2">
    <source>
        <dbReference type="ARBA" id="ARBA00022475"/>
    </source>
</evidence>
<accession>A0A928KPN6</accession>
<comment type="similarity">
    <text evidence="7">Belongs to the methyl-accepting chemotaxis (MCP) protein family.</text>
</comment>
<comment type="caution">
    <text evidence="13">The sequence shown here is derived from an EMBL/GenBank/DDBJ whole genome shotgun (WGS) entry which is preliminary data.</text>
</comment>
<evidence type="ECO:0000259" key="12">
    <source>
        <dbReference type="PROSITE" id="PS50885"/>
    </source>
</evidence>
<dbReference type="GO" id="GO:0005886">
    <property type="term" value="C:plasma membrane"/>
    <property type="evidence" value="ECO:0007669"/>
    <property type="project" value="UniProtKB-SubCell"/>
</dbReference>
<keyword evidence="2" id="KW-1003">Cell membrane</keyword>
<dbReference type="CDD" id="cd18773">
    <property type="entry name" value="PDC1_HK_sensor"/>
    <property type="match status" value="1"/>
</dbReference>
<dbReference type="InterPro" id="IPR029151">
    <property type="entry name" value="Sensor-like_sf"/>
</dbReference>
<evidence type="ECO:0000256" key="10">
    <source>
        <dbReference type="SAM" id="Phobius"/>
    </source>
</evidence>
<dbReference type="InterPro" id="IPR003660">
    <property type="entry name" value="HAMP_dom"/>
</dbReference>
<protein>
    <submittedName>
        <fullName evidence="13">Methyl-accepting chemotaxis protein</fullName>
    </submittedName>
</protein>
<feature type="transmembrane region" description="Helical" evidence="10">
    <location>
        <begin position="301"/>
        <end position="322"/>
    </location>
</feature>
<dbReference type="Gene3D" id="3.30.450.20">
    <property type="entry name" value="PAS domain"/>
    <property type="match status" value="2"/>
</dbReference>
<evidence type="ECO:0000313" key="13">
    <source>
        <dbReference type="EMBL" id="MBE6832462.1"/>
    </source>
</evidence>
<dbReference type="EMBL" id="SVNY01000001">
    <property type="protein sequence ID" value="MBE6832462.1"/>
    <property type="molecule type" value="Genomic_DNA"/>
</dbReference>
<dbReference type="AlphaFoldDB" id="A0A928KPN6"/>
<evidence type="ECO:0000256" key="7">
    <source>
        <dbReference type="ARBA" id="ARBA00029447"/>
    </source>
</evidence>